<reference evidence="1 2" key="1">
    <citation type="journal article" date="2021" name="Hortic Res">
        <title>High-quality reference genome and annotation aids understanding of berry development for evergreen blueberry (Vaccinium darrowii).</title>
        <authorList>
            <person name="Yu J."/>
            <person name="Hulse-Kemp A.M."/>
            <person name="Babiker E."/>
            <person name="Staton M."/>
        </authorList>
    </citation>
    <scope>NUCLEOTIDE SEQUENCE [LARGE SCALE GENOMIC DNA]</scope>
    <source>
        <strain evidence="2">cv. NJ 8807/NJ 8810</strain>
        <tissue evidence="1">Young leaf</tissue>
    </source>
</reference>
<evidence type="ECO:0000313" key="2">
    <source>
        <dbReference type="Proteomes" id="UP000828048"/>
    </source>
</evidence>
<proteinExistence type="predicted"/>
<organism evidence="1 2">
    <name type="scientific">Vaccinium darrowii</name>
    <dbReference type="NCBI Taxonomy" id="229202"/>
    <lineage>
        <taxon>Eukaryota</taxon>
        <taxon>Viridiplantae</taxon>
        <taxon>Streptophyta</taxon>
        <taxon>Embryophyta</taxon>
        <taxon>Tracheophyta</taxon>
        <taxon>Spermatophyta</taxon>
        <taxon>Magnoliopsida</taxon>
        <taxon>eudicotyledons</taxon>
        <taxon>Gunneridae</taxon>
        <taxon>Pentapetalae</taxon>
        <taxon>asterids</taxon>
        <taxon>Ericales</taxon>
        <taxon>Ericaceae</taxon>
        <taxon>Vaccinioideae</taxon>
        <taxon>Vaccinieae</taxon>
        <taxon>Vaccinium</taxon>
    </lineage>
</organism>
<gene>
    <name evidence="1" type="ORF">Vadar_007962</name>
</gene>
<sequence length="144" mass="15924">MMKPVYRRVGVKPDRPDEFRRIQACGGRVIFVNGPRVEGILAMSRALGDKYLKPIVISEPEISFTRRDPGDECLILASDGLWDVLSNDLACEIASECLRQEDEGAATVFYPSQSASAATLLTRLALGRRSSDNISVIVVDLRRN</sequence>
<comment type="caution">
    <text evidence="1">The sequence shown here is derived from an EMBL/GenBank/DDBJ whole genome shotgun (WGS) entry which is preliminary data.</text>
</comment>
<accession>A0ACB7YK87</accession>
<dbReference type="EMBL" id="CM037161">
    <property type="protein sequence ID" value="KAH7853910.1"/>
    <property type="molecule type" value="Genomic_DNA"/>
</dbReference>
<protein>
    <submittedName>
        <fullName evidence="1">Uncharacterized protein</fullName>
    </submittedName>
</protein>
<name>A0ACB7YK87_9ERIC</name>
<evidence type="ECO:0000313" key="1">
    <source>
        <dbReference type="EMBL" id="KAH7853910.1"/>
    </source>
</evidence>
<keyword evidence="2" id="KW-1185">Reference proteome</keyword>
<dbReference type="Proteomes" id="UP000828048">
    <property type="component" value="Chromosome 11"/>
</dbReference>